<dbReference type="PROSITE" id="PS51257">
    <property type="entry name" value="PROKAR_LIPOPROTEIN"/>
    <property type="match status" value="1"/>
</dbReference>
<protein>
    <submittedName>
        <fullName evidence="2">Uncharacterized protein</fullName>
    </submittedName>
</protein>
<feature type="region of interest" description="Disordered" evidence="1">
    <location>
        <begin position="95"/>
        <end position="115"/>
    </location>
</feature>
<organism evidence="2">
    <name type="scientific">Emiliania huxleyi</name>
    <name type="common">Coccolithophore</name>
    <name type="synonym">Pontosphaera huxleyi</name>
    <dbReference type="NCBI Taxonomy" id="2903"/>
    <lineage>
        <taxon>Eukaryota</taxon>
        <taxon>Haptista</taxon>
        <taxon>Haptophyta</taxon>
        <taxon>Prymnesiophyceae</taxon>
        <taxon>Isochrysidales</taxon>
        <taxon>Noelaerhabdaceae</taxon>
        <taxon>Emiliania</taxon>
    </lineage>
</organism>
<accession>A0A7S3W6L3</accession>
<dbReference type="EMBL" id="HBIR01015063">
    <property type="protein sequence ID" value="CAE0539756.1"/>
    <property type="molecule type" value="Transcribed_RNA"/>
</dbReference>
<gene>
    <name evidence="2" type="ORF">EHUX00137_LOCUS11161</name>
</gene>
<proteinExistence type="predicted"/>
<name>A0A7S3W6L3_EMIHU</name>
<sequence>MGIGLGRIRTSPSDAVVSVAASGASSAACAAARPSAALCLFSLGASAHSWCCTARRSPASRFALLVGGRACANSLSASPAAARLAAGTVCSASAGDASRNAAPRPSPSRWNGPPPPFALSAARAAAVSTRLRRRTRADSAWCGRPSLRQSHAPVGVGRGPDAMRHAPLQSLPNRNV</sequence>
<dbReference type="AlphaFoldDB" id="A0A7S3W6L3"/>
<evidence type="ECO:0000313" key="2">
    <source>
        <dbReference type="EMBL" id="CAE0539756.1"/>
    </source>
</evidence>
<feature type="region of interest" description="Disordered" evidence="1">
    <location>
        <begin position="142"/>
        <end position="176"/>
    </location>
</feature>
<reference evidence="2" key="1">
    <citation type="submission" date="2021-01" db="EMBL/GenBank/DDBJ databases">
        <authorList>
            <person name="Corre E."/>
            <person name="Pelletier E."/>
            <person name="Niang G."/>
            <person name="Scheremetjew M."/>
            <person name="Finn R."/>
            <person name="Kale V."/>
            <person name="Holt S."/>
            <person name="Cochrane G."/>
            <person name="Meng A."/>
            <person name="Brown T."/>
            <person name="Cohen L."/>
        </authorList>
    </citation>
    <scope>NUCLEOTIDE SEQUENCE</scope>
    <source>
        <strain evidence="2">379</strain>
    </source>
</reference>
<evidence type="ECO:0000256" key="1">
    <source>
        <dbReference type="SAM" id="MobiDB-lite"/>
    </source>
</evidence>